<dbReference type="GO" id="GO:0043235">
    <property type="term" value="C:receptor complex"/>
    <property type="evidence" value="ECO:0000318"/>
    <property type="project" value="GO_Central"/>
</dbReference>
<feature type="domain" description="Protein kinase" evidence="34">
    <location>
        <begin position="736"/>
        <end position="1003"/>
    </location>
</feature>
<dbReference type="GO" id="GO:0048471">
    <property type="term" value="C:perinuclear region of cytoplasm"/>
    <property type="evidence" value="ECO:0007669"/>
    <property type="project" value="UniProtKB-SubCell"/>
</dbReference>
<evidence type="ECO:0000256" key="11">
    <source>
        <dbReference type="ARBA" id="ARBA00022741"/>
    </source>
</evidence>
<dbReference type="InterPro" id="IPR036941">
    <property type="entry name" value="Rcpt_L-dom_sf"/>
</dbReference>
<keyword evidence="7" id="KW-0597">Phosphoprotein</keyword>
<dbReference type="GeneTree" id="ENSGT00940000158232"/>
<comment type="function">
    <text evidence="26">In the nucleus is involved in transcriptional regulation. Associates with the 5'-TCAAATTC-3' sequence in the PTGS2/COX-2 promoter and activates its transcription. Implicated in transcriptional activation of CDKN1A; the function involves STAT3 and SRC. Involved in the transcription of rRNA genes by RNA Pol I and enhances protein synthesis and cell growth.</text>
</comment>
<dbReference type="Gene3D" id="3.30.200.20">
    <property type="entry name" value="Phosphorylase Kinase, domain 1"/>
    <property type="match status" value="1"/>
</dbReference>
<reference evidence="35" key="2">
    <citation type="submission" date="2025-08" db="UniProtKB">
        <authorList>
            <consortium name="Ensembl"/>
        </authorList>
    </citation>
    <scope>IDENTIFICATION</scope>
</reference>
<dbReference type="GO" id="GO:0042734">
    <property type="term" value="C:presynaptic membrane"/>
    <property type="evidence" value="ECO:0007669"/>
    <property type="project" value="Ensembl"/>
</dbReference>
<dbReference type="FunFam" id="3.80.20.20:FF:000007">
    <property type="entry name" value="Receptor protein-tyrosine kinase"/>
    <property type="match status" value="1"/>
</dbReference>
<dbReference type="Pfam" id="PF07714">
    <property type="entry name" value="PK_Tyr_Ser-Thr"/>
    <property type="match status" value="1"/>
</dbReference>
<keyword evidence="6" id="KW-0963">Cytoplasm</keyword>
<dbReference type="GO" id="GO:0042552">
    <property type="term" value="P:myelination"/>
    <property type="evidence" value="ECO:0007669"/>
    <property type="project" value="Ensembl"/>
</dbReference>
<dbReference type="GO" id="GO:0005524">
    <property type="term" value="F:ATP binding"/>
    <property type="evidence" value="ECO:0007669"/>
    <property type="project" value="UniProtKB-UniRule"/>
</dbReference>
<dbReference type="FunFam" id="2.10.220.10:FF:000010">
    <property type="entry name" value="Receptor protein-tyrosine kinase"/>
    <property type="match status" value="1"/>
</dbReference>
<dbReference type="InterPro" id="IPR006212">
    <property type="entry name" value="Furin_repeat"/>
</dbReference>
<dbReference type="HOGENOM" id="CLU_003384_0_0_1"/>
<dbReference type="InterPro" id="IPR020635">
    <property type="entry name" value="Tyr_kinase_cat_dom"/>
</dbReference>
<evidence type="ECO:0000313" key="36">
    <source>
        <dbReference type="Proteomes" id="UP000001646"/>
    </source>
</evidence>
<dbReference type="InterPro" id="IPR049328">
    <property type="entry name" value="TM_ErbB1"/>
</dbReference>
<feature type="binding site" evidence="30">
    <location>
        <begin position="742"/>
        <end position="750"/>
    </location>
    <ligand>
        <name>ATP</name>
        <dbReference type="ChEBI" id="CHEBI:30616"/>
    </ligand>
</feature>
<evidence type="ECO:0000256" key="23">
    <source>
        <dbReference type="ARBA" id="ARBA00023180"/>
    </source>
</evidence>
<reference evidence="35" key="3">
    <citation type="submission" date="2025-09" db="UniProtKB">
        <authorList>
            <consortium name="Ensembl"/>
        </authorList>
    </citation>
    <scope>IDENTIFICATION</scope>
</reference>
<evidence type="ECO:0000256" key="8">
    <source>
        <dbReference type="ARBA" id="ARBA00022679"/>
    </source>
</evidence>
<evidence type="ECO:0000256" key="31">
    <source>
        <dbReference type="PROSITE-ProRule" id="PRU10141"/>
    </source>
</evidence>
<dbReference type="InterPro" id="IPR032778">
    <property type="entry name" value="GF_recep_IV"/>
</dbReference>
<evidence type="ECO:0000256" key="33">
    <source>
        <dbReference type="SAM" id="Phobius"/>
    </source>
</evidence>
<evidence type="ECO:0000256" key="28">
    <source>
        <dbReference type="PIRNR" id="PIRNR000619"/>
    </source>
</evidence>
<dbReference type="Gene3D" id="1.20.5.100">
    <property type="entry name" value="Cytochrome c1, transmembrane anchor, C-terminal"/>
    <property type="match status" value="1"/>
</dbReference>
<dbReference type="GO" id="GO:0007507">
    <property type="term" value="P:heart development"/>
    <property type="evidence" value="ECO:0007669"/>
    <property type="project" value="Ensembl"/>
</dbReference>
<dbReference type="GO" id="GO:0030971">
    <property type="term" value="F:receptor tyrosine kinase binding"/>
    <property type="evidence" value="ECO:0007669"/>
    <property type="project" value="Ensembl"/>
</dbReference>
<dbReference type="InterPro" id="IPR011009">
    <property type="entry name" value="Kinase-like_dom_sf"/>
</dbReference>
<dbReference type="Pfam" id="PF21314">
    <property type="entry name" value="TM_ErbB1"/>
    <property type="match status" value="1"/>
</dbReference>
<dbReference type="GO" id="GO:0038133">
    <property type="term" value="P:ERBB2-ERBB3 signaling pathway"/>
    <property type="evidence" value="ECO:0007669"/>
    <property type="project" value="Ensembl"/>
</dbReference>
<dbReference type="STRING" id="28377.ENSACAP00000003644"/>
<evidence type="ECO:0000259" key="34">
    <source>
        <dbReference type="PROSITE" id="PS50011"/>
    </source>
</evidence>
<evidence type="ECO:0000256" key="3">
    <source>
        <dbReference type="ARBA" id="ARBA00004412"/>
    </source>
</evidence>
<evidence type="ECO:0000256" key="2">
    <source>
        <dbReference type="ARBA" id="ARBA00004199"/>
    </source>
</evidence>
<keyword evidence="10" id="KW-0732">Signal</keyword>
<dbReference type="PANTHER" id="PTHR24416">
    <property type="entry name" value="TYROSINE-PROTEIN KINASE RECEPTOR"/>
    <property type="match status" value="1"/>
</dbReference>
<keyword evidence="19" id="KW-1015">Disulfide bond</keyword>
<dbReference type="Pfam" id="PF01030">
    <property type="entry name" value="Recep_L_domain"/>
    <property type="match status" value="2"/>
</dbReference>
<comment type="catalytic activity">
    <reaction evidence="27">
        <text>L-tyrosyl-[protein] + ATP = O-phospho-L-tyrosyl-[protein] + ADP + H(+)</text>
        <dbReference type="Rhea" id="RHEA:10596"/>
        <dbReference type="Rhea" id="RHEA-COMP:10136"/>
        <dbReference type="Rhea" id="RHEA-COMP:20101"/>
        <dbReference type="ChEBI" id="CHEBI:15378"/>
        <dbReference type="ChEBI" id="CHEBI:30616"/>
        <dbReference type="ChEBI" id="CHEBI:46858"/>
        <dbReference type="ChEBI" id="CHEBI:61978"/>
        <dbReference type="ChEBI" id="CHEBI:456216"/>
        <dbReference type="EC" id="2.7.10.1"/>
    </reaction>
</comment>
<dbReference type="InterPro" id="IPR000494">
    <property type="entry name" value="Rcpt_L-dom"/>
</dbReference>
<dbReference type="GO" id="GO:0043066">
    <property type="term" value="P:negative regulation of apoptotic process"/>
    <property type="evidence" value="ECO:0000318"/>
    <property type="project" value="GO_Central"/>
</dbReference>
<dbReference type="EC" id="2.7.10.1" evidence="28"/>
<feature type="active site" description="Proton acceptor" evidence="29">
    <location>
        <position position="861"/>
    </location>
</feature>
<keyword evidence="12" id="KW-0967">Endosome</keyword>
<dbReference type="eggNOG" id="KOG1025">
    <property type="taxonomic scope" value="Eukaryota"/>
</dbReference>
<dbReference type="GO" id="GO:0042060">
    <property type="term" value="P:wound healing"/>
    <property type="evidence" value="ECO:0007669"/>
    <property type="project" value="Ensembl"/>
</dbReference>
<evidence type="ECO:0000256" key="4">
    <source>
        <dbReference type="ARBA" id="ARBA00004556"/>
    </source>
</evidence>
<keyword evidence="36" id="KW-1185">Reference proteome</keyword>
<evidence type="ECO:0000256" key="22">
    <source>
        <dbReference type="ARBA" id="ARBA00023170"/>
    </source>
</evidence>
<dbReference type="GO" id="GO:0015026">
    <property type="term" value="F:coreceptor activity"/>
    <property type="evidence" value="ECO:0007669"/>
    <property type="project" value="Ensembl"/>
</dbReference>
<reference evidence="35 36" key="1">
    <citation type="submission" date="2009-12" db="EMBL/GenBank/DDBJ databases">
        <title>The Genome Sequence of Anolis carolinensis (Green Anole Lizard).</title>
        <authorList>
            <consortium name="The Genome Sequencing Platform"/>
            <person name="Di Palma F."/>
            <person name="Alfoldi J."/>
            <person name="Heiman D."/>
            <person name="Young S."/>
            <person name="Grabherr M."/>
            <person name="Johnson J."/>
            <person name="Lander E.S."/>
            <person name="Lindblad-Toh K."/>
        </authorList>
    </citation>
    <scope>NUCLEOTIDE SEQUENCE [LARGE SCALE GENOMIC DNA]</scope>
    <source>
        <strain evidence="35 36">JBL SC #1</strain>
    </source>
</reference>
<keyword evidence="14 28" id="KW-0067">ATP-binding</keyword>
<comment type="subcellular location">
    <subcellularLocation>
        <location evidence="2">Cell projection</location>
        <location evidence="2">Ruffle membrane</location>
        <topology evidence="2">Single-pass type I membrane protein</topology>
    </subcellularLocation>
    <subcellularLocation>
        <location evidence="4">Cytoplasm</location>
        <location evidence="4">Perinuclear region</location>
    </subcellularLocation>
    <subcellularLocation>
        <location evidence="3">Early endosome</location>
    </subcellularLocation>
    <subcellularLocation>
        <location evidence="1">Nucleus</location>
    </subcellularLocation>
</comment>
<dbReference type="GO" id="GO:0005654">
    <property type="term" value="C:nucleoplasm"/>
    <property type="evidence" value="ECO:0007669"/>
    <property type="project" value="Ensembl"/>
</dbReference>
<name>G1KC71_ANOCA</name>
<keyword evidence="9 33" id="KW-0812">Transmembrane</keyword>
<dbReference type="SUPFAM" id="SSF56112">
    <property type="entry name" value="Protein kinase-like (PK-like)"/>
    <property type="match status" value="1"/>
</dbReference>
<dbReference type="GO" id="GO:0070372">
    <property type="term" value="P:regulation of ERK1 and ERK2 cascade"/>
    <property type="evidence" value="ECO:0007669"/>
    <property type="project" value="Ensembl"/>
</dbReference>
<evidence type="ECO:0000256" key="25">
    <source>
        <dbReference type="ARBA" id="ARBA00023273"/>
    </source>
</evidence>
<evidence type="ECO:0000256" key="32">
    <source>
        <dbReference type="SAM" id="MobiDB-lite"/>
    </source>
</evidence>
<dbReference type="GO" id="GO:0004714">
    <property type="term" value="F:transmembrane receptor protein tyrosine kinase activity"/>
    <property type="evidence" value="ECO:0000318"/>
    <property type="project" value="GO_Central"/>
</dbReference>
<dbReference type="GO" id="GO:0032587">
    <property type="term" value="C:ruffle membrane"/>
    <property type="evidence" value="ECO:0007669"/>
    <property type="project" value="UniProtKB-SubCell"/>
</dbReference>
<evidence type="ECO:0000256" key="14">
    <source>
        <dbReference type="ARBA" id="ARBA00022840"/>
    </source>
</evidence>
<dbReference type="InterPro" id="IPR017441">
    <property type="entry name" value="Protein_kinase_ATP_BS"/>
</dbReference>
<dbReference type="GO" id="GO:0031594">
    <property type="term" value="C:neuromuscular junction"/>
    <property type="evidence" value="ECO:0007669"/>
    <property type="project" value="Ensembl"/>
</dbReference>
<evidence type="ECO:0000256" key="17">
    <source>
        <dbReference type="ARBA" id="ARBA00023136"/>
    </source>
</evidence>
<evidence type="ECO:0000256" key="19">
    <source>
        <dbReference type="ARBA" id="ARBA00023157"/>
    </source>
</evidence>
<keyword evidence="18 28" id="KW-0829">Tyrosine-protein kinase</keyword>
<organism evidence="35 36">
    <name type="scientific">Anolis carolinensis</name>
    <name type="common">Green anole</name>
    <name type="synonym">American chameleon</name>
    <dbReference type="NCBI Taxonomy" id="28377"/>
    <lineage>
        <taxon>Eukaryota</taxon>
        <taxon>Metazoa</taxon>
        <taxon>Chordata</taxon>
        <taxon>Craniata</taxon>
        <taxon>Vertebrata</taxon>
        <taxon>Euteleostomi</taxon>
        <taxon>Lepidosauria</taxon>
        <taxon>Squamata</taxon>
        <taxon>Bifurcata</taxon>
        <taxon>Unidentata</taxon>
        <taxon>Episquamata</taxon>
        <taxon>Toxicofera</taxon>
        <taxon>Iguania</taxon>
        <taxon>Dactyloidae</taxon>
        <taxon>Anolis</taxon>
    </lineage>
</organism>
<dbReference type="PIRSF" id="PIRSF000619">
    <property type="entry name" value="TyrPK_EGF-R"/>
    <property type="match status" value="1"/>
</dbReference>
<dbReference type="GO" id="GO:0045727">
    <property type="term" value="P:positive regulation of translation"/>
    <property type="evidence" value="ECO:0007669"/>
    <property type="project" value="Ensembl"/>
</dbReference>
<dbReference type="GO" id="GO:0045943">
    <property type="term" value="P:positive regulation of transcription by RNA polymerase I"/>
    <property type="evidence" value="ECO:0007669"/>
    <property type="project" value="Ensembl"/>
</dbReference>
<evidence type="ECO:0000256" key="6">
    <source>
        <dbReference type="ARBA" id="ARBA00022490"/>
    </source>
</evidence>
<keyword evidence="24" id="KW-0539">Nucleus</keyword>
<comment type="similarity">
    <text evidence="28">Belongs to the protein kinase superfamily. Tyr protein kinase family. EGF receptor subfamily.</text>
</comment>
<dbReference type="InterPro" id="IPR001245">
    <property type="entry name" value="Ser-Thr/Tyr_kinase_cat_dom"/>
</dbReference>
<dbReference type="GO" id="GO:0045785">
    <property type="term" value="P:positive regulation of cell adhesion"/>
    <property type="evidence" value="ECO:0007669"/>
    <property type="project" value="Ensembl"/>
</dbReference>
<feature type="region of interest" description="Disordered" evidence="32">
    <location>
        <begin position="1112"/>
        <end position="1149"/>
    </location>
</feature>
<evidence type="ECO:0000256" key="20">
    <source>
        <dbReference type="ARBA" id="ARBA00023159"/>
    </source>
</evidence>
<evidence type="ECO:0000256" key="1">
    <source>
        <dbReference type="ARBA" id="ARBA00004123"/>
    </source>
</evidence>
<dbReference type="Gene3D" id="2.10.220.10">
    <property type="entry name" value="Hormone Receptor, Insulin-like Growth Factor Receptor 1, Chain A, domain 2"/>
    <property type="match status" value="3"/>
</dbReference>
<dbReference type="GO" id="GO:0071526">
    <property type="term" value="P:semaphorin-plexin signaling pathway"/>
    <property type="evidence" value="ECO:0007669"/>
    <property type="project" value="Ensembl"/>
</dbReference>
<keyword evidence="21" id="KW-0804">Transcription</keyword>
<dbReference type="SUPFAM" id="SSF57184">
    <property type="entry name" value="Growth factor receptor domain"/>
    <property type="match status" value="2"/>
</dbReference>
<dbReference type="GO" id="GO:0035025">
    <property type="term" value="P:positive regulation of Rho protein signal transduction"/>
    <property type="evidence" value="ECO:0007669"/>
    <property type="project" value="Ensembl"/>
</dbReference>
<dbReference type="SMART" id="SM00261">
    <property type="entry name" value="FU"/>
    <property type="match status" value="3"/>
</dbReference>
<evidence type="ECO:0000256" key="21">
    <source>
        <dbReference type="ARBA" id="ARBA00023163"/>
    </source>
</evidence>
<keyword evidence="25" id="KW-0966">Cell projection</keyword>
<dbReference type="Bgee" id="ENSACAG00000003496">
    <property type="expression patterns" value="Expressed in hemipenis and 12 other cell types or tissues"/>
</dbReference>
<proteinExistence type="inferred from homology"/>
<keyword evidence="11 28" id="KW-0547">Nucleotide-binding</keyword>
<dbReference type="GO" id="GO:0002116">
    <property type="term" value="C:semaphorin receptor complex"/>
    <property type="evidence" value="ECO:0007669"/>
    <property type="project" value="Ensembl"/>
</dbReference>
<dbReference type="GO" id="GO:0046982">
    <property type="term" value="F:protein heterodimerization activity"/>
    <property type="evidence" value="ECO:0007669"/>
    <property type="project" value="Ensembl"/>
</dbReference>
<dbReference type="Ensembl" id="ENSACAT00000003733.4">
    <property type="protein sequence ID" value="ENSACAP00000003644.4"/>
    <property type="gene ID" value="ENSACAG00000003496.4"/>
</dbReference>
<dbReference type="GO" id="GO:0030307">
    <property type="term" value="P:positive regulation of cell growth"/>
    <property type="evidence" value="ECO:0007669"/>
    <property type="project" value="Ensembl"/>
</dbReference>
<dbReference type="GO" id="GO:0030182">
    <property type="term" value="P:neuron differentiation"/>
    <property type="evidence" value="ECO:0000318"/>
    <property type="project" value="GO_Central"/>
</dbReference>
<dbReference type="GO" id="GO:0071364">
    <property type="term" value="P:cellular response to epidermal growth factor stimulus"/>
    <property type="evidence" value="ECO:0007669"/>
    <property type="project" value="Ensembl"/>
</dbReference>
<evidence type="ECO:0000256" key="24">
    <source>
        <dbReference type="ARBA" id="ARBA00023242"/>
    </source>
</evidence>
<sequence>MSPDGFLPPPWLLKDTQLEKLCPPTKGKNYLLELYIHIHTTCTYAHTEPIFCTGTDMKLQRPSSPENHHATLRRLYEYCQVVQGNLEITHLPASADTSFLKDIREVQGYVLIAKNNVSNLHLENLIIIRGTQLYEDKYALAILDNADHSGNVGLRELGMLKLTEILKGSVIVKRNPQLCFQETIYWDAIFHKDNKQNDTEISSQRLRQCLDCNQICPNGHCWGEAKGSCQTLTSTICASSCARCKGRRPTDCCHERCAAGCTGPKHSDCLACLNFNHSGVCELHCPPLIIYNPDTYESIPNKHGRYTFGATCVTECPYNYLAAEVGSCTLVCPQNSQEVCVDNMQKCEKCTKPCPEGCYGLGMGSLKGVRAVNASNIHHFAGCTKIFGSLAFLPETFAGDPDTNTPPLDLQQLKIFENLKDLTGYLYIESWPGTFSDLTPFQNLQMIRGRALYNGAYSLTLQHLNITSLGLRSLQEISSGMVLIHHNPNLCFIQSVPWGDIFKNPRQTLFQNDNSPVEQCELQGQVCFPLCSEGHCWGPGATQCRTCNGFLRGKECVETCNILDGDIREYVSGTRCFPCHPECMPQNGTESCNGSEADQCMACAHYKDGLSCVERCPSGVKMDNSFVPIWKYADDEAICQFCPINCTHSCAARDELGCPVDQKPGQATSIIAGVVGAALALVLLLIIIVCINRRKQQERKHTMRRLLQETELVEPLTPSGALPNQAQMRILKETELKKVKVLGSGAFGTVYKGVWIPDGENVKIPVAIKVLRENTSPKANKEILDEAYVMAGVGSPYVSRLLGICLTSTVQLVTQLMPYGCLLDYVRENKDRIGSQDLLNWCVQIAKGMNYLEEVRLVHRDLAARNVLVKSPNHVKITDFGLARLLDIDETEYHADGGKVPIKWMALESILRRRFTHQSDVWSYGVTVWELMTFGAKPYDGIPAREIPDLLEKGERLPQPPICTIDVYMIMVKCWMIDSECRPKFRELVTEFTRMARDPQRFVVIQNDDKMGLASPIDSTFYRTLLEEEDMQDLVDAEEYLVPHQGFFSSEASPDYRPRIPSTRSATETQPDAEETDESAQSPYLGPLLPEQPDTVLTNLMLDGDCAASKALQDSLPESSPLQRYSEDPTSPSTNEHEDLDAQNYNSPSGFIPEYVNQPENNLPSCKIVRPPGTTLDKPKGHFGKNGLIKDPKNTFPSSFTNVVENPEYLTPCNLPVAGPLSQAFDNLYYWNQDPSKSNPVEFFATSVAPVATTNGFTTTPTAENLEYLGLAESVTCSKEFA</sequence>
<dbReference type="SUPFAM" id="SSF52058">
    <property type="entry name" value="L domain-like"/>
    <property type="match status" value="2"/>
</dbReference>
<dbReference type="GO" id="GO:0016324">
    <property type="term" value="C:apical plasma membrane"/>
    <property type="evidence" value="ECO:0007669"/>
    <property type="project" value="Ensembl"/>
</dbReference>
<evidence type="ECO:0000256" key="7">
    <source>
        <dbReference type="ARBA" id="ARBA00022553"/>
    </source>
</evidence>
<dbReference type="GO" id="GO:0005886">
    <property type="term" value="C:plasma membrane"/>
    <property type="evidence" value="ECO:0000318"/>
    <property type="project" value="GO_Central"/>
</dbReference>
<dbReference type="GO" id="GO:0033088">
    <property type="term" value="P:negative regulation of immature T cell proliferation in thymus"/>
    <property type="evidence" value="ECO:0007669"/>
    <property type="project" value="Ensembl"/>
</dbReference>
<feature type="compositionally biased region" description="Polar residues" evidence="32">
    <location>
        <begin position="1116"/>
        <end position="1134"/>
    </location>
</feature>
<dbReference type="GO" id="GO:0038134">
    <property type="term" value="P:ERBB2-EGFR signaling pathway"/>
    <property type="evidence" value="ECO:0007669"/>
    <property type="project" value="Ensembl"/>
</dbReference>
<dbReference type="GO" id="GO:0014044">
    <property type="term" value="P:Schwann cell development"/>
    <property type="evidence" value="ECO:0007669"/>
    <property type="project" value="Ensembl"/>
</dbReference>
<dbReference type="SMART" id="SM00219">
    <property type="entry name" value="TyrKc"/>
    <property type="match status" value="1"/>
</dbReference>
<dbReference type="Proteomes" id="UP000001646">
    <property type="component" value="Chromosome 6"/>
</dbReference>
<dbReference type="InterPro" id="IPR009030">
    <property type="entry name" value="Growth_fac_rcpt_cys_sf"/>
</dbReference>
<dbReference type="PRINTS" id="PR00109">
    <property type="entry name" value="TYRKINASE"/>
</dbReference>
<keyword evidence="15 33" id="KW-1133">Transmembrane helix</keyword>
<dbReference type="GO" id="GO:0090314">
    <property type="term" value="P:positive regulation of protein targeting to membrane"/>
    <property type="evidence" value="ECO:0007669"/>
    <property type="project" value="Ensembl"/>
</dbReference>
<dbReference type="GO" id="GO:0048709">
    <property type="term" value="P:oligodendrocyte differentiation"/>
    <property type="evidence" value="ECO:0007669"/>
    <property type="project" value="Ensembl"/>
</dbReference>
<dbReference type="PROSITE" id="PS00107">
    <property type="entry name" value="PROTEIN_KINASE_ATP"/>
    <property type="match status" value="1"/>
</dbReference>
<dbReference type="GO" id="GO:0033080">
    <property type="term" value="P:immature T cell proliferation in thymus"/>
    <property type="evidence" value="ECO:0007669"/>
    <property type="project" value="Ensembl"/>
</dbReference>
<dbReference type="Pfam" id="PF14843">
    <property type="entry name" value="GF_recep_IV"/>
    <property type="match status" value="1"/>
</dbReference>
<evidence type="ECO:0000256" key="26">
    <source>
        <dbReference type="ARBA" id="ARBA00037619"/>
    </source>
</evidence>
<dbReference type="Gene3D" id="1.10.510.10">
    <property type="entry name" value="Transferase(Phosphotransferase) domain 1"/>
    <property type="match status" value="1"/>
</dbReference>
<evidence type="ECO:0000256" key="30">
    <source>
        <dbReference type="PIRSR" id="PIRSR000619-2"/>
    </source>
</evidence>
<dbReference type="InterPro" id="IPR008266">
    <property type="entry name" value="Tyr_kinase_AS"/>
</dbReference>
<dbReference type="GO" id="GO:0001042">
    <property type="term" value="F:RNA polymerase I core binding"/>
    <property type="evidence" value="ECO:0007669"/>
    <property type="project" value="Ensembl"/>
</dbReference>
<dbReference type="GO" id="GO:0099645">
    <property type="term" value="P:neurotransmitter receptor localization to postsynaptic specialization membrane"/>
    <property type="evidence" value="ECO:0007669"/>
    <property type="project" value="Ensembl"/>
</dbReference>
<dbReference type="GO" id="GO:0038135">
    <property type="term" value="P:ERBB2-ERBB4 signaling pathway"/>
    <property type="evidence" value="ECO:0007669"/>
    <property type="project" value="Ensembl"/>
</dbReference>
<keyword evidence="17 28" id="KW-0472">Membrane</keyword>
<protein>
    <recommendedName>
        <fullName evidence="28">Receptor protein-tyrosine kinase</fullName>
        <ecNumber evidence="28">2.7.10.1</ecNumber>
    </recommendedName>
</protein>
<evidence type="ECO:0000313" key="35">
    <source>
        <dbReference type="Ensembl" id="ENSACAP00000003644.4"/>
    </source>
</evidence>
<keyword evidence="20" id="KW-0010">Activator</keyword>
<evidence type="ECO:0000256" key="18">
    <source>
        <dbReference type="ARBA" id="ARBA00023137"/>
    </source>
</evidence>
<dbReference type="InterPro" id="IPR050122">
    <property type="entry name" value="RTK"/>
</dbReference>
<evidence type="ECO:0000256" key="13">
    <source>
        <dbReference type="ARBA" id="ARBA00022777"/>
    </source>
</evidence>
<dbReference type="Gene3D" id="4.10.1140.10">
    <property type="entry name" value="membrane-bound form of the juxtamembrane domain of the epidermal growth factor receptor like domain"/>
    <property type="match status" value="1"/>
</dbReference>
<evidence type="ECO:0000256" key="27">
    <source>
        <dbReference type="ARBA" id="ARBA00051243"/>
    </source>
</evidence>
<dbReference type="GO" id="GO:0016323">
    <property type="term" value="C:basolateral plasma membrane"/>
    <property type="evidence" value="ECO:0007669"/>
    <property type="project" value="Ensembl"/>
</dbReference>
<dbReference type="GO" id="GO:0007528">
    <property type="term" value="P:neuromuscular junction development"/>
    <property type="evidence" value="ECO:0007669"/>
    <property type="project" value="Ensembl"/>
</dbReference>
<gene>
    <name evidence="35" type="primary">ERBB2</name>
</gene>
<dbReference type="PROSITE" id="PS50011">
    <property type="entry name" value="PROTEIN_KINASE_DOM"/>
    <property type="match status" value="1"/>
</dbReference>
<dbReference type="GO" id="GO:0007173">
    <property type="term" value="P:epidermal growth factor receptor signaling pathway"/>
    <property type="evidence" value="ECO:0000318"/>
    <property type="project" value="GO_Central"/>
</dbReference>
<keyword evidence="8 28" id="KW-0808">Transferase</keyword>
<dbReference type="Gene3D" id="3.80.20.20">
    <property type="entry name" value="Receptor L-domain"/>
    <property type="match status" value="2"/>
</dbReference>
<dbReference type="FunFam" id="2.10.220.10:FF:000009">
    <property type="entry name" value="Receptor protein-tyrosine kinase"/>
    <property type="match status" value="1"/>
</dbReference>
<dbReference type="GO" id="GO:0005829">
    <property type="term" value="C:cytosol"/>
    <property type="evidence" value="ECO:0007669"/>
    <property type="project" value="Ensembl"/>
</dbReference>
<dbReference type="GO" id="GO:0042802">
    <property type="term" value="F:identical protein binding"/>
    <property type="evidence" value="ECO:0007669"/>
    <property type="project" value="Ensembl"/>
</dbReference>
<feature type="transmembrane region" description="Helical" evidence="33">
    <location>
        <begin position="670"/>
        <end position="691"/>
    </location>
</feature>
<dbReference type="GO" id="GO:0010008">
    <property type="term" value="C:endosome membrane"/>
    <property type="evidence" value="ECO:0007669"/>
    <property type="project" value="Ensembl"/>
</dbReference>
<dbReference type="PANTHER" id="PTHR24416:SF137">
    <property type="entry name" value="RECEPTOR TYROSINE-PROTEIN KINASE ERBB-2"/>
    <property type="match status" value="1"/>
</dbReference>
<evidence type="ECO:0000256" key="9">
    <source>
        <dbReference type="ARBA" id="ARBA00022692"/>
    </source>
</evidence>
<evidence type="ECO:0000256" key="29">
    <source>
        <dbReference type="PIRSR" id="PIRSR000619-1"/>
    </source>
</evidence>
<dbReference type="FunFam" id="3.30.200.20:FF:000184">
    <property type="entry name" value="Receptor protein-tyrosine kinase"/>
    <property type="match status" value="1"/>
</dbReference>
<dbReference type="GO" id="GO:0050679">
    <property type="term" value="P:positive regulation of epithelial cell proliferation"/>
    <property type="evidence" value="ECO:0000318"/>
    <property type="project" value="GO_Central"/>
</dbReference>
<dbReference type="GO" id="GO:0043491">
    <property type="term" value="P:phosphatidylinositol 3-kinase/protein kinase B signal transduction"/>
    <property type="evidence" value="ECO:0007669"/>
    <property type="project" value="Ensembl"/>
</dbReference>
<dbReference type="InterPro" id="IPR016245">
    <property type="entry name" value="Tyr_kinase_EGF/ERB/XmrK_rcpt"/>
</dbReference>
<keyword evidence="5" id="KW-1003">Cell membrane</keyword>
<dbReference type="PROSITE" id="PS00109">
    <property type="entry name" value="PROTEIN_KINASE_TYR"/>
    <property type="match status" value="1"/>
</dbReference>
<dbReference type="GO" id="GO:0043209">
    <property type="term" value="C:myelin sheath"/>
    <property type="evidence" value="ECO:0007669"/>
    <property type="project" value="Ensembl"/>
</dbReference>
<keyword evidence="23" id="KW-0325">Glycoprotein</keyword>
<dbReference type="GO" id="GO:0032886">
    <property type="term" value="P:regulation of microtubule-based process"/>
    <property type="evidence" value="ECO:0007669"/>
    <property type="project" value="Ensembl"/>
</dbReference>
<keyword evidence="22 28" id="KW-0675">Receptor</keyword>
<dbReference type="CDD" id="cd12094">
    <property type="entry name" value="TM_ErbB2"/>
    <property type="match status" value="1"/>
</dbReference>
<dbReference type="GO" id="GO:0019838">
    <property type="term" value="F:growth factor binding"/>
    <property type="evidence" value="ECO:0007669"/>
    <property type="project" value="Ensembl"/>
</dbReference>
<dbReference type="CDD" id="cd00064">
    <property type="entry name" value="FU"/>
    <property type="match status" value="3"/>
</dbReference>
<dbReference type="GO" id="GO:0043410">
    <property type="term" value="P:positive regulation of MAPK cascade"/>
    <property type="evidence" value="ECO:0000318"/>
    <property type="project" value="GO_Central"/>
</dbReference>
<evidence type="ECO:0000256" key="10">
    <source>
        <dbReference type="ARBA" id="ARBA00022729"/>
    </source>
</evidence>
<dbReference type="FunFam" id="1.10.510.10:FF:002828">
    <property type="entry name" value="Receptor tyrosine-protein kinase erbB-2"/>
    <property type="match status" value="1"/>
</dbReference>
<dbReference type="GO" id="GO:0008045">
    <property type="term" value="P:motor neuron axon guidance"/>
    <property type="evidence" value="ECO:0007669"/>
    <property type="project" value="Ensembl"/>
</dbReference>
<keyword evidence="16" id="KW-0805">Transcription regulation</keyword>
<dbReference type="GO" id="GO:0043125">
    <property type="term" value="F:ErbB-3 class receptor binding"/>
    <property type="evidence" value="ECO:0007669"/>
    <property type="project" value="Ensembl"/>
</dbReference>
<dbReference type="GO" id="GO:0009925">
    <property type="term" value="C:basal plasma membrane"/>
    <property type="evidence" value="ECO:0000318"/>
    <property type="project" value="GO_Central"/>
</dbReference>
<dbReference type="GO" id="GO:0005769">
    <property type="term" value="C:early endosome"/>
    <property type="evidence" value="ECO:0007669"/>
    <property type="project" value="UniProtKB-SubCell"/>
</dbReference>
<dbReference type="InterPro" id="IPR006211">
    <property type="entry name" value="Furin-like_Cys-rich_dom"/>
</dbReference>
<accession>G1KC71</accession>
<keyword evidence="13 28" id="KW-0418">Kinase</keyword>
<dbReference type="InterPro" id="IPR000719">
    <property type="entry name" value="Prot_kinase_dom"/>
</dbReference>
<dbReference type="FunFam" id="4.10.1140.10:FF:000001">
    <property type="entry name" value="Receptor protein-tyrosine kinase"/>
    <property type="match status" value="1"/>
</dbReference>
<dbReference type="Pfam" id="PF00757">
    <property type="entry name" value="Furin-like"/>
    <property type="match status" value="1"/>
</dbReference>
<feature type="binding site" evidence="30 31">
    <location>
        <position position="769"/>
    </location>
    <ligand>
        <name>ATP</name>
        <dbReference type="ChEBI" id="CHEBI:30616"/>
    </ligand>
</feature>
<evidence type="ECO:0000256" key="5">
    <source>
        <dbReference type="ARBA" id="ARBA00022475"/>
    </source>
</evidence>
<dbReference type="GO" id="GO:0038143">
    <property type="term" value="C:ERBB3:ERBB2 complex"/>
    <property type="evidence" value="ECO:0007669"/>
    <property type="project" value="Ensembl"/>
</dbReference>
<dbReference type="CDD" id="cd05109">
    <property type="entry name" value="PTKc_HER2"/>
    <property type="match status" value="1"/>
</dbReference>
<evidence type="ECO:0000256" key="12">
    <source>
        <dbReference type="ARBA" id="ARBA00022753"/>
    </source>
</evidence>
<feature type="region of interest" description="Disordered" evidence="32">
    <location>
        <begin position="1047"/>
        <end position="1092"/>
    </location>
</feature>
<evidence type="ECO:0000256" key="15">
    <source>
        <dbReference type="ARBA" id="ARBA00022989"/>
    </source>
</evidence>
<evidence type="ECO:0000256" key="16">
    <source>
        <dbReference type="ARBA" id="ARBA00023015"/>
    </source>
</evidence>
<dbReference type="InParanoid" id="G1KC71"/>